<dbReference type="SUPFAM" id="SSF53850">
    <property type="entry name" value="Periplasmic binding protein-like II"/>
    <property type="match status" value="1"/>
</dbReference>
<evidence type="ECO:0000313" key="7">
    <source>
        <dbReference type="Proteomes" id="UP000214747"/>
    </source>
</evidence>
<dbReference type="PROSITE" id="PS50931">
    <property type="entry name" value="HTH_LYSR"/>
    <property type="match status" value="1"/>
</dbReference>
<organism evidence="6 7">
    <name type="scientific">Herbaspirillum aquaticum</name>
    <dbReference type="NCBI Taxonomy" id="568783"/>
    <lineage>
        <taxon>Bacteria</taxon>
        <taxon>Pseudomonadati</taxon>
        <taxon>Pseudomonadota</taxon>
        <taxon>Betaproteobacteria</taxon>
        <taxon>Burkholderiales</taxon>
        <taxon>Oxalobacteraceae</taxon>
        <taxon>Herbaspirillum</taxon>
    </lineage>
</organism>
<comment type="caution">
    <text evidence="6">The sequence shown here is derived from an EMBL/GenBank/DDBJ whole genome shotgun (WGS) entry which is preliminary data.</text>
</comment>
<evidence type="ECO:0000259" key="5">
    <source>
        <dbReference type="PROSITE" id="PS50931"/>
    </source>
</evidence>
<dbReference type="EMBL" id="NJGV01000002">
    <property type="protein sequence ID" value="OWY36284.1"/>
    <property type="molecule type" value="Genomic_DNA"/>
</dbReference>
<dbReference type="RefSeq" id="WP_088753826.1">
    <property type="nucleotide sequence ID" value="NZ_JARJFG010000032.1"/>
</dbReference>
<dbReference type="InterPro" id="IPR005119">
    <property type="entry name" value="LysR_subst-bd"/>
</dbReference>
<sequence>MDRLQSMRVFAKVVEQGSFVRAAELLDISNAVATRFIADLEAHLGTRLLNRSTRRLSLTEAGQAYLERVHMILAEVDDAEALVSLETKRPAGTLAIYSNAGFGQSQLGEMLAAYTQAYPEVGLDIHLSDRSIDLVEEGIDIGFFSSMQKFDASMIVRQLGVARVILCASPAYLERAGAPEQPEDLSRHSCLNFSHEYLRHHWHVNTESGVMDVPIVSKVVSNSGVLLRDLALAGMGIVLRPSYSLGDDLRCGKLVQVLPGFDMGQVVISMVYPSRRLLSAKVRSFADFISARFPHPETDPWLT</sequence>
<dbReference type="Gene3D" id="1.10.10.10">
    <property type="entry name" value="Winged helix-like DNA-binding domain superfamily/Winged helix DNA-binding domain"/>
    <property type="match status" value="1"/>
</dbReference>
<protein>
    <submittedName>
        <fullName evidence="6">LysR family transcriptional regulator</fullName>
    </submittedName>
</protein>
<keyword evidence="2" id="KW-0805">Transcription regulation</keyword>
<comment type="similarity">
    <text evidence="1">Belongs to the LysR transcriptional regulatory family.</text>
</comment>
<dbReference type="PANTHER" id="PTHR30537">
    <property type="entry name" value="HTH-TYPE TRANSCRIPTIONAL REGULATOR"/>
    <property type="match status" value="1"/>
</dbReference>
<dbReference type="GO" id="GO:0043565">
    <property type="term" value="F:sequence-specific DNA binding"/>
    <property type="evidence" value="ECO:0007669"/>
    <property type="project" value="TreeGrafter"/>
</dbReference>
<dbReference type="InterPro" id="IPR036388">
    <property type="entry name" value="WH-like_DNA-bd_sf"/>
</dbReference>
<dbReference type="InterPro" id="IPR058163">
    <property type="entry name" value="LysR-type_TF_proteobact-type"/>
</dbReference>
<dbReference type="SUPFAM" id="SSF46785">
    <property type="entry name" value="Winged helix' DNA-binding domain"/>
    <property type="match status" value="1"/>
</dbReference>
<dbReference type="InterPro" id="IPR000847">
    <property type="entry name" value="LysR_HTH_N"/>
</dbReference>
<proteinExistence type="inferred from homology"/>
<name>A0A225SZG5_9BURK</name>
<dbReference type="GO" id="GO:0003700">
    <property type="term" value="F:DNA-binding transcription factor activity"/>
    <property type="evidence" value="ECO:0007669"/>
    <property type="project" value="InterPro"/>
</dbReference>
<dbReference type="AlphaFoldDB" id="A0A225SZG5"/>
<keyword evidence="7" id="KW-1185">Reference proteome</keyword>
<dbReference type="Proteomes" id="UP000214747">
    <property type="component" value="Unassembled WGS sequence"/>
</dbReference>
<accession>A0A225SZG5</accession>
<evidence type="ECO:0000256" key="4">
    <source>
        <dbReference type="ARBA" id="ARBA00023163"/>
    </source>
</evidence>
<feature type="domain" description="HTH lysR-type" evidence="5">
    <location>
        <begin position="1"/>
        <end position="59"/>
    </location>
</feature>
<dbReference type="GO" id="GO:0006351">
    <property type="term" value="P:DNA-templated transcription"/>
    <property type="evidence" value="ECO:0007669"/>
    <property type="project" value="TreeGrafter"/>
</dbReference>
<dbReference type="PANTHER" id="PTHR30537:SF35">
    <property type="entry name" value="TRANSCRIPTIONAL REGULATORY PROTEIN"/>
    <property type="match status" value="1"/>
</dbReference>
<keyword evidence="4" id="KW-0804">Transcription</keyword>
<evidence type="ECO:0000256" key="2">
    <source>
        <dbReference type="ARBA" id="ARBA00023015"/>
    </source>
</evidence>
<keyword evidence="3" id="KW-0238">DNA-binding</keyword>
<reference evidence="6 7" key="1">
    <citation type="journal article" date="2010" name="Int. J. Syst. Evol. Microbiol.">
        <title>Reclassification of Herbaspirillum putei as a later heterotypic synonym of Herbaspirillum huttiense, with the description of H. huttiense subsp. huttiense subsp. nov. and H. huttiense subsp. putei subsp. nov., comb. nov., and description of Herbaspirillum aquaticum sp. nov.</title>
        <authorList>
            <person name="Dobritsa A.P."/>
            <person name="Reddy M.C."/>
            <person name="Samadpour M."/>
        </authorList>
    </citation>
    <scope>NUCLEOTIDE SEQUENCE [LARGE SCALE GENOMIC DNA]</scope>
    <source>
        <strain evidence="6 7">IEH 4430</strain>
    </source>
</reference>
<dbReference type="InterPro" id="IPR036390">
    <property type="entry name" value="WH_DNA-bd_sf"/>
</dbReference>
<dbReference type="Pfam" id="PF00126">
    <property type="entry name" value="HTH_1"/>
    <property type="match status" value="1"/>
</dbReference>
<evidence type="ECO:0000256" key="1">
    <source>
        <dbReference type="ARBA" id="ARBA00009437"/>
    </source>
</evidence>
<dbReference type="Pfam" id="PF03466">
    <property type="entry name" value="LysR_substrate"/>
    <property type="match status" value="1"/>
</dbReference>
<dbReference type="Gene3D" id="3.40.190.290">
    <property type="match status" value="1"/>
</dbReference>
<evidence type="ECO:0000256" key="3">
    <source>
        <dbReference type="ARBA" id="ARBA00023125"/>
    </source>
</evidence>
<evidence type="ECO:0000313" key="6">
    <source>
        <dbReference type="EMBL" id="OWY36284.1"/>
    </source>
</evidence>
<gene>
    <name evidence="6" type="ORF">CEJ45_03500</name>
</gene>
<dbReference type="CDD" id="cd08422">
    <property type="entry name" value="PBP2_CrgA_like"/>
    <property type="match status" value="1"/>
</dbReference>
<dbReference type="FunFam" id="1.10.10.10:FF:000001">
    <property type="entry name" value="LysR family transcriptional regulator"/>
    <property type="match status" value="1"/>
</dbReference>